<dbReference type="PIRSF" id="PIRSF031796">
    <property type="entry name" value="UPC031796"/>
    <property type="match status" value="1"/>
</dbReference>
<evidence type="ECO:0008006" key="3">
    <source>
        <dbReference type="Google" id="ProtNLM"/>
    </source>
</evidence>
<evidence type="ECO:0000313" key="1">
    <source>
        <dbReference type="EMBL" id="GHC66816.1"/>
    </source>
</evidence>
<dbReference type="EMBL" id="BMZO01000003">
    <property type="protein sequence ID" value="GHC66816.1"/>
    <property type="molecule type" value="Genomic_DNA"/>
</dbReference>
<sequence length="164" mass="18428">MPIVSALDAHPLRDGRQSPRALSIRRGVQLMLAERRIQCLPELCLRSGRRADLTALTEKGEIWIIEVKSSVEDFRVDKKWPDYRDYCDRLFFATLADVPAEIFPDECGFILADAYGAEIMREAPQHALPAARRKAMLTRFSRSAAARLFAAELAGVPIQTIDAD</sequence>
<accession>A0A8J3DG77</accession>
<dbReference type="Pfam" id="PF06319">
    <property type="entry name" value="MmcB-like"/>
    <property type="match status" value="1"/>
</dbReference>
<protein>
    <recommendedName>
        <fullName evidence="3">DNA repair protein MmcB-related protein</fullName>
    </recommendedName>
</protein>
<dbReference type="RefSeq" id="WP_189488576.1">
    <property type="nucleotide sequence ID" value="NZ_BMZO01000003.1"/>
</dbReference>
<reference evidence="1" key="2">
    <citation type="submission" date="2020-09" db="EMBL/GenBank/DDBJ databases">
        <authorList>
            <person name="Sun Q."/>
            <person name="Kim S."/>
        </authorList>
    </citation>
    <scope>NUCLEOTIDE SEQUENCE</scope>
    <source>
        <strain evidence="1">KCTC 42097</strain>
    </source>
</reference>
<comment type="caution">
    <text evidence="1">The sequence shown here is derived from an EMBL/GenBank/DDBJ whole genome shotgun (WGS) entry which is preliminary data.</text>
</comment>
<dbReference type="AlphaFoldDB" id="A0A8J3DG77"/>
<proteinExistence type="predicted"/>
<dbReference type="InterPro" id="IPR009394">
    <property type="entry name" value="MmcB-like"/>
</dbReference>
<gene>
    <name evidence="1" type="ORF">GCM10010136_10240</name>
</gene>
<evidence type="ECO:0000313" key="2">
    <source>
        <dbReference type="Proteomes" id="UP000641137"/>
    </source>
</evidence>
<dbReference type="Proteomes" id="UP000641137">
    <property type="component" value="Unassembled WGS sequence"/>
</dbReference>
<organism evidence="1 2">
    <name type="scientific">Limoniibacter endophyticus</name>
    <dbReference type="NCBI Taxonomy" id="1565040"/>
    <lineage>
        <taxon>Bacteria</taxon>
        <taxon>Pseudomonadati</taxon>
        <taxon>Pseudomonadota</taxon>
        <taxon>Alphaproteobacteria</taxon>
        <taxon>Hyphomicrobiales</taxon>
        <taxon>Bartonellaceae</taxon>
        <taxon>Limoniibacter</taxon>
    </lineage>
</organism>
<reference evidence="1" key="1">
    <citation type="journal article" date="2014" name="Int. J. Syst. Evol. Microbiol.">
        <title>Complete genome sequence of Corynebacterium casei LMG S-19264T (=DSM 44701T), isolated from a smear-ripened cheese.</title>
        <authorList>
            <consortium name="US DOE Joint Genome Institute (JGI-PGF)"/>
            <person name="Walter F."/>
            <person name="Albersmeier A."/>
            <person name="Kalinowski J."/>
            <person name="Ruckert C."/>
        </authorList>
    </citation>
    <scope>NUCLEOTIDE SEQUENCE</scope>
    <source>
        <strain evidence="1">KCTC 42097</strain>
    </source>
</reference>
<name>A0A8J3DG77_9HYPH</name>
<keyword evidence="2" id="KW-1185">Reference proteome</keyword>